<comment type="caution">
    <text evidence="2">The sequence shown here is derived from an EMBL/GenBank/DDBJ whole genome shotgun (WGS) entry which is preliminary data.</text>
</comment>
<dbReference type="RefSeq" id="WP_095154476.1">
    <property type="nucleotide sequence ID" value="NZ_NIBB01000031.1"/>
</dbReference>
<name>A0AAX0PV05_LACJH</name>
<accession>A0AAX0PV05</accession>
<proteinExistence type="predicted"/>
<dbReference type="Proteomes" id="UP000216448">
    <property type="component" value="Unassembled WGS sequence"/>
</dbReference>
<sequence>MASEIQVLQGMDTLAYVRLLENEKTERGQLIPYQTSLSFEPQRDTDTTKTKSGTVSTTSALETDLEVEFVNNISKVSDDLYESLFKNKKIEVWVVYRKRKNSQGQYYAWYMRGIVSDDSNDNDPDDNSTRDVTFTIDGEPQKGWLTLPDEAEEELAYVFRGMGVVSDSDQTGQGVAWAAKDRGIGADATPTGKA</sequence>
<dbReference type="PRINTS" id="PR01997">
    <property type="entry name" value="MTP2FAMILY"/>
</dbReference>
<dbReference type="NCBIfam" id="TIGR02126">
    <property type="entry name" value="phgtail_TP901_1"/>
    <property type="match status" value="1"/>
</dbReference>
<reference evidence="2 3" key="1">
    <citation type="submission" date="2017-05" db="EMBL/GenBank/DDBJ databases">
        <title>Lactobacillus johnsonii from commercial turkeys.</title>
        <authorList>
            <person name="Johnson T.J."/>
            <person name="Youmans B."/>
        </authorList>
    </citation>
    <scope>NUCLEOTIDE SEQUENCE [LARGE SCALE GENOMIC DNA]</scope>
    <source>
        <strain evidence="2 3">UMNLJ54</strain>
    </source>
</reference>
<gene>
    <name evidence="2" type="ORF">A3P64_05665</name>
</gene>
<organism evidence="2 3">
    <name type="scientific">Lactobacillus johnsonii</name>
    <dbReference type="NCBI Taxonomy" id="33959"/>
    <lineage>
        <taxon>Bacteria</taxon>
        <taxon>Bacillati</taxon>
        <taxon>Bacillota</taxon>
        <taxon>Bacilli</taxon>
        <taxon>Lactobacillales</taxon>
        <taxon>Lactobacillaceae</taxon>
        <taxon>Lactobacillus</taxon>
    </lineage>
</organism>
<evidence type="ECO:0000313" key="2">
    <source>
        <dbReference type="EMBL" id="PAB52562.1"/>
    </source>
</evidence>
<protein>
    <submittedName>
        <fullName evidence="2">Phage major tail protein, TP901-1 family</fullName>
    </submittedName>
</protein>
<feature type="region of interest" description="Disordered" evidence="1">
    <location>
        <begin position="31"/>
        <end position="55"/>
    </location>
</feature>
<dbReference type="InterPro" id="IPR011855">
    <property type="entry name" value="Phgtail_TP901_1"/>
</dbReference>
<evidence type="ECO:0000256" key="1">
    <source>
        <dbReference type="SAM" id="MobiDB-lite"/>
    </source>
</evidence>
<dbReference type="InterPro" id="IPR022345">
    <property type="entry name" value="Phage_69_Orf23_MTP"/>
</dbReference>
<evidence type="ECO:0000313" key="3">
    <source>
        <dbReference type="Proteomes" id="UP000216448"/>
    </source>
</evidence>
<dbReference type="AlphaFoldDB" id="A0AAX0PV05"/>
<dbReference type="EMBL" id="NIBB01000031">
    <property type="protein sequence ID" value="PAB52562.1"/>
    <property type="molecule type" value="Genomic_DNA"/>
</dbReference>